<organism evidence="5 6">
    <name type="scientific">Salinisphaera hydrothermalis (strain C41B8)</name>
    <dbReference type="NCBI Taxonomy" id="1304275"/>
    <lineage>
        <taxon>Bacteria</taxon>
        <taxon>Pseudomonadati</taxon>
        <taxon>Pseudomonadota</taxon>
        <taxon>Gammaproteobacteria</taxon>
        <taxon>Salinisphaerales</taxon>
        <taxon>Salinisphaeraceae</taxon>
        <taxon>Salinisphaera</taxon>
    </lineage>
</organism>
<dbReference type="InterPro" id="IPR036388">
    <property type="entry name" value="WH-like_DNA-bd_sf"/>
</dbReference>
<dbReference type="InterPro" id="IPR011711">
    <property type="entry name" value="GntR_C"/>
</dbReference>
<keyword evidence="1" id="KW-0805">Transcription regulation</keyword>
<dbReference type="AlphaFoldDB" id="A0A084IHZ5"/>
<dbReference type="PROSITE" id="PS50949">
    <property type="entry name" value="HTH_GNTR"/>
    <property type="match status" value="1"/>
</dbReference>
<evidence type="ECO:0000313" key="5">
    <source>
        <dbReference type="EMBL" id="KEZ76329.1"/>
    </source>
</evidence>
<dbReference type="GO" id="GO:0003700">
    <property type="term" value="F:DNA-binding transcription factor activity"/>
    <property type="evidence" value="ECO:0007669"/>
    <property type="project" value="InterPro"/>
</dbReference>
<dbReference type="RefSeq" id="WP_037340204.1">
    <property type="nucleotide sequence ID" value="NZ_APNK01000032.1"/>
</dbReference>
<evidence type="ECO:0000256" key="2">
    <source>
        <dbReference type="ARBA" id="ARBA00023125"/>
    </source>
</evidence>
<proteinExistence type="predicted"/>
<dbReference type="PATRIC" id="fig|1304275.5.peg.3138"/>
<evidence type="ECO:0000256" key="1">
    <source>
        <dbReference type="ARBA" id="ARBA00023015"/>
    </source>
</evidence>
<keyword evidence="2" id="KW-0238">DNA-binding</keyword>
<dbReference type="STRING" id="1304275.C41B8_15345"/>
<dbReference type="Proteomes" id="UP000028302">
    <property type="component" value="Unassembled WGS sequence"/>
</dbReference>
<gene>
    <name evidence="5" type="ORF">C41B8_15345</name>
</gene>
<dbReference type="Gene3D" id="1.20.120.530">
    <property type="entry name" value="GntR ligand-binding domain-like"/>
    <property type="match status" value="1"/>
</dbReference>
<evidence type="ECO:0000313" key="6">
    <source>
        <dbReference type="Proteomes" id="UP000028302"/>
    </source>
</evidence>
<dbReference type="PRINTS" id="PR00035">
    <property type="entry name" value="HTHGNTR"/>
</dbReference>
<dbReference type="PANTHER" id="PTHR43537">
    <property type="entry name" value="TRANSCRIPTIONAL REGULATOR, GNTR FAMILY"/>
    <property type="match status" value="1"/>
</dbReference>
<evidence type="ECO:0000259" key="4">
    <source>
        <dbReference type="PROSITE" id="PS50949"/>
    </source>
</evidence>
<comment type="caution">
    <text evidence="5">The sequence shown here is derived from an EMBL/GenBank/DDBJ whole genome shotgun (WGS) entry which is preliminary data.</text>
</comment>
<dbReference type="SMART" id="SM00895">
    <property type="entry name" value="FCD"/>
    <property type="match status" value="1"/>
</dbReference>
<dbReference type="InterPro" id="IPR036390">
    <property type="entry name" value="WH_DNA-bd_sf"/>
</dbReference>
<keyword evidence="3" id="KW-0804">Transcription</keyword>
<dbReference type="GO" id="GO:0003677">
    <property type="term" value="F:DNA binding"/>
    <property type="evidence" value="ECO:0007669"/>
    <property type="project" value="UniProtKB-KW"/>
</dbReference>
<dbReference type="SMART" id="SM00345">
    <property type="entry name" value="HTH_GNTR"/>
    <property type="match status" value="1"/>
</dbReference>
<dbReference type="OrthoDB" id="5450856at2"/>
<dbReference type="InterPro" id="IPR008920">
    <property type="entry name" value="TF_FadR/GntR_C"/>
</dbReference>
<protein>
    <submittedName>
        <fullName evidence="5">GntR family transcriptional regulator</fullName>
    </submittedName>
</protein>
<accession>A0A084IHZ5</accession>
<dbReference type="InterPro" id="IPR000524">
    <property type="entry name" value="Tscrpt_reg_HTH_GntR"/>
</dbReference>
<reference evidence="5 6" key="1">
    <citation type="submission" date="2013-03" db="EMBL/GenBank/DDBJ databases">
        <title>Salinisphaera hydrothermalis C41B8 Genome Sequencing.</title>
        <authorList>
            <person name="Li C."/>
            <person name="Lai Q."/>
            <person name="Shao Z."/>
        </authorList>
    </citation>
    <scope>NUCLEOTIDE SEQUENCE [LARGE SCALE GENOMIC DNA]</scope>
    <source>
        <strain evidence="5 6">C41B8</strain>
    </source>
</reference>
<dbReference type="EMBL" id="APNK01000032">
    <property type="protein sequence ID" value="KEZ76329.1"/>
    <property type="molecule type" value="Genomic_DNA"/>
</dbReference>
<sequence>MPIATVRQTRLYRQIADQLQRLIREGEFPPGTKLPPERELSQQLGVSRASVREALIALEVVGDVEVRVGHGVVVLDAAHGSSEPVMQAAARSELWRIDPEFASEIELNLDEEIPPFALLQARRHIEPETAALAAVNADADDLAALREALARNIEDNRAPGGNRFVGDRLLHIRIAEASNNAAYALLIKHLLGHQYGVMFRRLQAYYMENQMWNRSQGDHERIVAAIEAGDEAEARAAMEKHLDHVLGVFFSE</sequence>
<keyword evidence="6" id="KW-1185">Reference proteome</keyword>
<dbReference type="PANTHER" id="PTHR43537:SF5">
    <property type="entry name" value="UXU OPERON TRANSCRIPTIONAL REGULATOR"/>
    <property type="match status" value="1"/>
</dbReference>
<dbReference type="Gene3D" id="1.10.10.10">
    <property type="entry name" value="Winged helix-like DNA-binding domain superfamily/Winged helix DNA-binding domain"/>
    <property type="match status" value="1"/>
</dbReference>
<dbReference type="eggNOG" id="COG2186">
    <property type="taxonomic scope" value="Bacteria"/>
</dbReference>
<dbReference type="Pfam" id="PF07729">
    <property type="entry name" value="FCD"/>
    <property type="match status" value="1"/>
</dbReference>
<dbReference type="CDD" id="cd07377">
    <property type="entry name" value="WHTH_GntR"/>
    <property type="match status" value="1"/>
</dbReference>
<dbReference type="Pfam" id="PF00392">
    <property type="entry name" value="GntR"/>
    <property type="match status" value="1"/>
</dbReference>
<dbReference type="SUPFAM" id="SSF48008">
    <property type="entry name" value="GntR ligand-binding domain-like"/>
    <property type="match status" value="1"/>
</dbReference>
<evidence type="ECO:0000256" key="3">
    <source>
        <dbReference type="ARBA" id="ARBA00023163"/>
    </source>
</evidence>
<name>A0A084IHZ5_SALHC</name>
<feature type="domain" description="HTH gntR-type" evidence="4">
    <location>
        <begin position="9"/>
        <end position="77"/>
    </location>
</feature>
<dbReference type="SUPFAM" id="SSF46785">
    <property type="entry name" value="Winged helix' DNA-binding domain"/>
    <property type="match status" value="1"/>
</dbReference>